<gene>
    <name evidence="1" type="ORF">NEOLEDRAFT_539706</name>
</gene>
<dbReference type="InParanoid" id="A0A165RBN5"/>
<keyword evidence="2" id="KW-1185">Reference proteome</keyword>
<dbReference type="AlphaFoldDB" id="A0A165RBN5"/>
<sequence length="350" mass="39081">MTNHREAREVLRQMRDFLPWLVQQRQYMGIVPKEPWDPKHLQAGPLPLAITKTILNLLRSSSQEEIPSTRCEGFKHDIDDLRQLGIGSEQNIQALVLDALDTDNAAEAISALPLVLNNAANISDKLVAVFKSPKVLHHIKVSASIRLCSPHWGSIDDDKSNTLHMSINESVVGSILGLLELSYSDAVIPALFDVSAFYFRRSRKSHNNELERLRRGTRTATADMPLLEKGTAKMANQDIDYICGLIRRAMRELALPPSGDDELPAETPTETTAESDFEDLTLKLQSADATFITKSMDTVDLEKFEPSIKRYWGYVASALGSDTELLSRFVELLKDDKLHKVVTGNHLIPG</sequence>
<protein>
    <submittedName>
        <fullName evidence="1">Uncharacterized protein</fullName>
    </submittedName>
</protein>
<dbReference type="EMBL" id="KV425584">
    <property type="protein sequence ID" value="KZT23580.1"/>
    <property type="molecule type" value="Genomic_DNA"/>
</dbReference>
<dbReference type="Proteomes" id="UP000076761">
    <property type="component" value="Unassembled WGS sequence"/>
</dbReference>
<name>A0A165RBN5_9AGAM</name>
<evidence type="ECO:0000313" key="1">
    <source>
        <dbReference type="EMBL" id="KZT23580.1"/>
    </source>
</evidence>
<organism evidence="1 2">
    <name type="scientific">Neolentinus lepideus HHB14362 ss-1</name>
    <dbReference type="NCBI Taxonomy" id="1314782"/>
    <lineage>
        <taxon>Eukaryota</taxon>
        <taxon>Fungi</taxon>
        <taxon>Dikarya</taxon>
        <taxon>Basidiomycota</taxon>
        <taxon>Agaricomycotina</taxon>
        <taxon>Agaricomycetes</taxon>
        <taxon>Gloeophyllales</taxon>
        <taxon>Gloeophyllaceae</taxon>
        <taxon>Neolentinus</taxon>
    </lineage>
</organism>
<evidence type="ECO:0000313" key="2">
    <source>
        <dbReference type="Proteomes" id="UP000076761"/>
    </source>
</evidence>
<proteinExistence type="predicted"/>
<reference evidence="1 2" key="1">
    <citation type="journal article" date="2016" name="Mol. Biol. Evol.">
        <title>Comparative Genomics of Early-Diverging Mushroom-Forming Fungi Provides Insights into the Origins of Lignocellulose Decay Capabilities.</title>
        <authorList>
            <person name="Nagy L.G."/>
            <person name="Riley R."/>
            <person name="Tritt A."/>
            <person name="Adam C."/>
            <person name="Daum C."/>
            <person name="Floudas D."/>
            <person name="Sun H."/>
            <person name="Yadav J.S."/>
            <person name="Pangilinan J."/>
            <person name="Larsson K.H."/>
            <person name="Matsuura K."/>
            <person name="Barry K."/>
            <person name="Labutti K."/>
            <person name="Kuo R."/>
            <person name="Ohm R.A."/>
            <person name="Bhattacharya S.S."/>
            <person name="Shirouzu T."/>
            <person name="Yoshinaga Y."/>
            <person name="Martin F.M."/>
            <person name="Grigoriev I.V."/>
            <person name="Hibbett D.S."/>
        </authorList>
    </citation>
    <scope>NUCLEOTIDE SEQUENCE [LARGE SCALE GENOMIC DNA]</scope>
    <source>
        <strain evidence="1 2">HHB14362 ss-1</strain>
    </source>
</reference>
<accession>A0A165RBN5</accession>